<dbReference type="Proteomes" id="UP001430377">
    <property type="component" value="Unassembled WGS sequence"/>
</dbReference>
<feature type="region of interest" description="Disordered" evidence="1">
    <location>
        <begin position="207"/>
        <end position="235"/>
    </location>
</feature>
<organism evidence="2 3">
    <name type="scientific">Haloarcula rubra</name>
    <dbReference type="NCBI Taxonomy" id="2487747"/>
    <lineage>
        <taxon>Archaea</taxon>
        <taxon>Methanobacteriati</taxon>
        <taxon>Methanobacteriota</taxon>
        <taxon>Stenosarchaea group</taxon>
        <taxon>Halobacteria</taxon>
        <taxon>Halobacteriales</taxon>
        <taxon>Haloarculaceae</taxon>
        <taxon>Haloarcula</taxon>
    </lineage>
</organism>
<keyword evidence="3" id="KW-1185">Reference proteome</keyword>
<dbReference type="AlphaFoldDB" id="A0AAW4PTK9"/>
<evidence type="ECO:0000256" key="1">
    <source>
        <dbReference type="SAM" id="MobiDB-lite"/>
    </source>
</evidence>
<dbReference type="EMBL" id="RKLR01000004">
    <property type="protein sequence ID" value="MBX0324009.1"/>
    <property type="molecule type" value="Genomic_DNA"/>
</dbReference>
<proteinExistence type="predicted"/>
<comment type="caution">
    <text evidence="2">The sequence shown here is derived from an EMBL/GenBank/DDBJ whole genome shotgun (WGS) entry which is preliminary data.</text>
</comment>
<evidence type="ECO:0000313" key="2">
    <source>
        <dbReference type="EMBL" id="MBX0324009.1"/>
    </source>
</evidence>
<sequence length="342" mass="36669">MVEVRNTILDTYTGGNDGYAEVALGTRFPARLVSINPPPPSGSLRTTEPRPIVISEQGGPEITDEVCPGTDFDTRFLEYEPNYAEFEQAGTIRYESSLLYNDFRDGTVQLAGQSVVEGDQVQIIPITNDINTAGTQTAPVEPKAGRLDTSQREDITVKLPTQLSEDQWEAALDGEVAPGNIVVNNRNVTLTLDGERTINCGPVGIGETPPSGARGGSADGINPASPGDIRLSDETRNGDNVTLEFNNTAGTNNITEARINFYDGQGGNDPSSATIRRVGEADSATLTVGGQFESLSPKIRLDGDGTVTNVELEFDRNVGQNDFFVLTLELETGETALYFIGF</sequence>
<name>A0AAW4PTK9_9EURY</name>
<evidence type="ECO:0000313" key="3">
    <source>
        <dbReference type="Proteomes" id="UP001430377"/>
    </source>
</evidence>
<reference evidence="2 3" key="1">
    <citation type="submission" date="2021-06" db="EMBL/GenBank/DDBJ databases">
        <title>Halomicroarcula sp. a new haloarchaeum isolated from saline soil.</title>
        <authorList>
            <person name="Duran-Viseras A."/>
            <person name="Sanchez-Porro C."/>
            <person name="Ventosa A."/>
        </authorList>
    </citation>
    <scope>NUCLEOTIDE SEQUENCE [LARGE SCALE GENOMIC DNA]</scope>
    <source>
        <strain evidence="2 3">F13</strain>
    </source>
</reference>
<accession>A0AAW4PTK9</accession>
<protein>
    <submittedName>
        <fullName evidence="2">Uncharacterized protein</fullName>
    </submittedName>
</protein>
<gene>
    <name evidence="2" type="ORF">EGH21_13300</name>
</gene>